<feature type="domain" description="DUF5107" evidence="1">
    <location>
        <begin position="8"/>
        <end position="259"/>
    </location>
</feature>
<name>A0A381J5Z8_9CLOT</name>
<sequence length="313" mass="36560">MIEKTNFKGIEAIKLENNYLKVIIIPELGGKIASIYNIEKDFELLFQNKEDIYVKPKLYDAFEKFDASGFDDAFPTIDKCSVYINNKHIEYPDHGEIWSSEFQYETKEDKITLSYNSKILTYTYIKKLHLKGDRLICEYEIKNNGEFDIPCIWAFHCLVNCEEDMKIIFSKGTDLIENVHESKYLGKEGTVHKYPQTLDLNGGEFYLNKILPKDLKNTEKYYVKGKVNKGQCGMYYPSKDISYNIYYDEKKLPYLGFWVTEGGFRGDYNCALEPTNGYYDDIIKSTNKNSVFILQQGKSLCFNMEIELKVLKK</sequence>
<organism evidence="2 3">
    <name type="scientific">Clostridium putrefaciens</name>
    <dbReference type="NCBI Taxonomy" id="99675"/>
    <lineage>
        <taxon>Bacteria</taxon>
        <taxon>Bacillati</taxon>
        <taxon>Bacillota</taxon>
        <taxon>Clostridia</taxon>
        <taxon>Eubacteriales</taxon>
        <taxon>Clostridiaceae</taxon>
        <taxon>Clostridium</taxon>
    </lineage>
</organism>
<protein>
    <recommendedName>
        <fullName evidence="1">DUF5107 domain-containing protein</fullName>
    </recommendedName>
</protein>
<dbReference type="AlphaFoldDB" id="A0A381J5Z8"/>
<keyword evidence="3" id="KW-1185">Reference proteome</keyword>
<dbReference type="Gene3D" id="2.70.98.10">
    <property type="match status" value="1"/>
</dbReference>
<evidence type="ECO:0000313" key="3">
    <source>
        <dbReference type="Proteomes" id="UP000254664"/>
    </source>
</evidence>
<dbReference type="InterPro" id="IPR011013">
    <property type="entry name" value="Gal_mutarotase_sf_dom"/>
</dbReference>
<dbReference type="RefSeq" id="WP_115639973.1">
    <property type="nucleotide sequence ID" value="NZ_UFWZ01000001.1"/>
</dbReference>
<dbReference type="InterPro" id="IPR014718">
    <property type="entry name" value="GH-type_carb-bd"/>
</dbReference>
<dbReference type="Pfam" id="PF17128">
    <property type="entry name" value="DUF5107"/>
    <property type="match status" value="1"/>
</dbReference>
<dbReference type="InterPro" id="IPR033396">
    <property type="entry name" value="DUF5107"/>
</dbReference>
<dbReference type="Proteomes" id="UP000254664">
    <property type="component" value="Unassembled WGS sequence"/>
</dbReference>
<evidence type="ECO:0000259" key="1">
    <source>
        <dbReference type="Pfam" id="PF17128"/>
    </source>
</evidence>
<dbReference type="OrthoDB" id="113447at2"/>
<evidence type="ECO:0000313" key="2">
    <source>
        <dbReference type="EMBL" id="SUY44928.1"/>
    </source>
</evidence>
<dbReference type="SUPFAM" id="SSF74650">
    <property type="entry name" value="Galactose mutarotase-like"/>
    <property type="match status" value="1"/>
</dbReference>
<reference evidence="2 3" key="1">
    <citation type="submission" date="2018-06" db="EMBL/GenBank/DDBJ databases">
        <authorList>
            <consortium name="Pathogen Informatics"/>
            <person name="Doyle S."/>
        </authorList>
    </citation>
    <scope>NUCLEOTIDE SEQUENCE [LARGE SCALE GENOMIC DNA]</scope>
    <source>
        <strain evidence="2 3">NCTC9836</strain>
    </source>
</reference>
<gene>
    <name evidence="2" type="ORF">NCTC9836_00066</name>
</gene>
<proteinExistence type="predicted"/>
<dbReference type="GO" id="GO:0003824">
    <property type="term" value="F:catalytic activity"/>
    <property type="evidence" value="ECO:0007669"/>
    <property type="project" value="InterPro"/>
</dbReference>
<accession>A0A381J5Z8</accession>
<dbReference type="GO" id="GO:0030246">
    <property type="term" value="F:carbohydrate binding"/>
    <property type="evidence" value="ECO:0007669"/>
    <property type="project" value="InterPro"/>
</dbReference>
<dbReference type="EMBL" id="UFWZ01000001">
    <property type="protein sequence ID" value="SUY44928.1"/>
    <property type="molecule type" value="Genomic_DNA"/>
</dbReference>
<dbReference type="GO" id="GO:0005975">
    <property type="term" value="P:carbohydrate metabolic process"/>
    <property type="evidence" value="ECO:0007669"/>
    <property type="project" value="InterPro"/>
</dbReference>